<dbReference type="SUPFAM" id="SSF54695">
    <property type="entry name" value="POZ domain"/>
    <property type="match status" value="1"/>
</dbReference>
<dbReference type="InterPro" id="IPR011705">
    <property type="entry name" value="BACK"/>
</dbReference>
<reference evidence="9" key="1">
    <citation type="submission" date="2022-02" db="EMBL/GenBank/DDBJ databases">
        <authorList>
            <person name="King R."/>
        </authorList>
    </citation>
    <scope>NUCLEOTIDE SEQUENCE</scope>
</reference>
<dbReference type="Gene3D" id="1.25.40.420">
    <property type="match status" value="1"/>
</dbReference>
<evidence type="ECO:0000313" key="10">
    <source>
        <dbReference type="Proteomes" id="UP001154329"/>
    </source>
</evidence>
<dbReference type="Pfam" id="PF00651">
    <property type="entry name" value="BTB"/>
    <property type="match status" value="1"/>
</dbReference>
<evidence type="ECO:0000256" key="5">
    <source>
        <dbReference type="ARBA" id="ARBA00022786"/>
    </source>
</evidence>
<dbReference type="GO" id="GO:0003779">
    <property type="term" value="F:actin binding"/>
    <property type="evidence" value="ECO:0007669"/>
    <property type="project" value="UniProtKB-KW"/>
</dbReference>
<dbReference type="EMBL" id="OU899037">
    <property type="protein sequence ID" value="CAH1736901.1"/>
    <property type="molecule type" value="Genomic_DNA"/>
</dbReference>
<keyword evidence="6" id="KW-0009">Actin-binding</keyword>
<dbReference type="PANTHER" id="PTHR24412:SF466">
    <property type="entry name" value="RING CANAL KELCH PROTEIN"/>
    <property type="match status" value="1"/>
</dbReference>
<dbReference type="InterPro" id="IPR006652">
    <property type="entry name" value="Kelch_1"/>
</dbReference>
<name>A0A9P0NSL1_APHGO</name>
<evidence type="ECO:0000256" key="2">
    <source>
        <dbReference type="ARBA" id="ARBA00013699"/>
    </source>
</evidence>
<proteinExistence type="predicted"/>
<dbReference type="InterPro" id="IPR000210">
    <property type="entry name" value="BTB/POZ_dom"/>
</dbReference>
<evidence type="ECO:0000313" key="9">
    <source>
        <dbReference type="EMBL" id="CAH1736901.1"/>
    </source>
</evidence>
<protein>
    <recommendedName>
        <fullName evidence="2">Kelch-like protein diablo</fullName>
    </recommendedName>
</protein>
<evidence type="ECO:0000256" key="6">
    <source>
        <dbReference type="ARBA" id="ARBA00023203"/>
    </source>
</evidence>
<dbReference type="SUPFAM" id="SSF117281">
    <property type="entry name" value="Kelch motif"/>
    <property type="match status" value="1"/>
</dbReference>
<dbReference type="SMART" id="SM00612">
    <property type="entry name" value="Kelch"/>
    <property type="match status" value="4"/>
</dbReference>
<comment type="pathway">
    <text evidence="1">Protein modification; protein ubiquitination.</text>
</comment>
<accession>A0A9P0NSL1</accession>
<dbReference type="Pfam" id="PF01344">
    <property type="entry name" value="Kelch_1"/>
    <property type="match status" value="4"/>
</dbReference>
<dbReference type="SMART" id="SM00225">
    <property type="entry name" value="BTB"/>
    <property type="match status" value="1"/>
</dbReference>
<gene>
    <name evidence="9" type="ORF">APHIGO_LOCUS10537</name>
</gene>
<dbReference type="FunFam" id="1.25.40.420:FF:000001">
    <property type="entry name" value="Kelch-like family member 12"/>
    <property type="match status" value="1"/>
</dbReference>
<keyword evidence="4" id="KW-0677">Repeat</keyword>
<dbReference type="Proteomes" id="UP001154329">
    <property type="component" value="Chromosome 4"/>
</dbReference>
<evidence type="ECO:0000256" key="7">
    <source>
        <dbReference type="ARBA" id="ARBA00043912"/>
    </source>
</evidence>
<dbReference type="InterPro" id="IPR015915">
    <property type="entry name" value="Kelch-typ_b-propeller"/>
</dbReference>
<evidence type="ECO:0000259" key="8">
    <source>
        <dbReference type="PROSITE" id="PS50097"/>
    </source>
</evidence>
<dbReference type="InterPro" id="IPR011333">
    <property type="entry name" value="SKP1/BTB/POZ_sf"/>
</dbReference>
<evidence type="ECO:0000256" key="3">
    <source>
        <dbReference type="ARBA" id="ARBA00022441"/>
    </source>
</evidence>
<sequence>MDSVQRLVMKSNKCKSKNYENSTHKNRVFEVLQSSRNKNDSFCDIKLQTDDGTIVFGHKSILASATPYFKTMFFSVGESNKDLVKITKLDSTILKLLIDYIYTGEIMIAQENVQFVLVAADRLQLLYVEQVCVEFLQKQLDPSNCLGIKEFADLHNFKKLLSNCEAFIKKQFLEIVKYDEFLSLSSEEVIKLISCNDVNVPFEEKVYECVIKWVKHELNQRKHLLPNLMEHVRLPLVSKEYLVENVVNEPLLKNDPKCKEYVFEALHFQVIKSVNSFSIPKTVWSKPRQVQKIFLISSWSKSEKMYITNWYDPVTNQLQIVPEITYCNQSSILCVVKDEFVFLVCGETRCVGMTDISLQGNYNWVRKPNLLERRSSFRVCVLNDCIYAIGGNTENYDDYYKDFLNTIEVFSLDTQKWKTVSNKYSKSERRKFGVGVLNNLIYTVGGFNGSTYLKSVECYDPSLDKWYPVAEMSIERCNVGVGVLNGIMYVVGGANELGIHKCVEAYSPYNGVWTSIADMNLCRENPVVVALDGLLYVIGGNTNSNSIEIYNPKIKSWSMKTISISGRMFRTVVVNRPPHLIIN</sequence>
<evidence type="ECO:0000256" key="4">
    <source>
        <dbReference type="ARBA" id="ARBA00022737"/>
    </source>
</evidence>
<reference evidence="9" key="2">
    <citation type="submission" date="2022-10" db="EMBL/GenBank/DDBJ databases">
        <authorList>
            <consortium name="ENA_rothamsted_submissions"/>
            <consortium name="culmorum"/>
            <person name="King R."/>
        </authorList>
    </citation>
    <scope>NUCLEOTIDE SEQUENCE</scope>
</reference>
<dbReference type="InterPro" id="IPR017096">
    <property type="entry name" value="BTB-kelch_protein"/>
</dbReference>
<dbReference type="PROSITE" id="PS50097">
    <property type="entry name" value="BTB"/>
    <property type="match status" value="1"/>
</dbReference>
<dbReference type="Gene3D" id="3.30.710.10">
    <property type="entry name" value="Potassium Channel Kv1.1, Chain A"/>
    <property type="match status" value="1"/>
</dbReference>
<comment type="function">
    <text evidence="7">Probable substrate-specific adapter of an E3 ubiquitin-protein ligase complex which mediates the ubiquitination and subsequent proteasomal degradation of target proteins. May have a role in synapse differentiation and growth.</text>
</comment>
<dbReference type="SMART" id="SM00875">
    <property type="entry name" value="BACK"/>
    <property type="match status" value="1"/>
</dbReference>
<feature type="domain" description="BTB" evidence="8">
    <location>
        <begin position="43"/>
        <end position="110"/>
    </location>
</feature>
<dbReference type="PIRSF" id="PIRSF037037">
    <property type="entry name" value="Kelch-like_protein_gigaxonin"/>
    <property type="match status" value="1"/>
</dbReference>
<dbReference type="AlphaFoldDB" id="A0A9P0NSL1"/>
<evidence type="ECO:0000256" key="1">
    <source>
        <dbReference type="ARBA" id="ARBA00004906"/>
    </source>
</evidence>
<dbReference type="Gene3D" id="2.120.10.80">
    <property type="entry name" value="Kelch-type beta propeller"/>
    <property type="match status" value="1"/>
</dbReference>
<organism evidence="9 10">
    <name type="scientific">Aphis gossypii</name>
    <name type="common">Cotton aphid</name>
    <dbReference type="NCBI Taxonomy" id="80765"/>
    <lineage>
        <taxon>Eukaryota</taxon>
        <taxon>Metazoa</taxon>
        <taxon>Ecdysozoa</taxon>
        <taxon>Arthropoda</taxon>
        <taxon>Hexapoda</taxon>
        <taxon>Insecta</taxon>
        <taxon>Pterygota</taxon>
        <taxon>Neoptera</taxon>
        <taxon>Paraneoptera</taxon>
        <taxon>Hemiptera</taxon>
        <taxon>Sternorrhyncha</taxon>
        <taxon>Aphidomorpha</taxon>
        <taxon>Aphidoidea</taxon>
        <taxon>Aphididae</taxon>
        <taxon>Aphidini</taxon>
        <taxon>Aphis</taxon>
        <taxon>Aphis</taxon>
    </lineage>
</organism>
<keyword evidence="3" id="KW-0880">Kelch repeat</keyword>
<dbReference type="PANTHER" id="PTHR24412">
    <property type="entry name" value="KELCH PROTEIN"/>
    <property type="match status" value="1"/>
</dbReference>
<keyword evidence="10" id="KW-1185">Reference proteome</keyword>
<dbReference type="Pfam" id="PF07707">
    <property type="entry name" value="BACK"/>
    <property type="match status" value="1"/>
</dbReference>
<keyword evidence="5" id="KW-0833">Ubl conjugation pathway</keyword>